<reference evidence="11 13" key="3">
    <citation type="submission" date="2018-09" db="EMBL/GenBank/DDBJ databases">
        <title>Metagenome Assembled Genomes from an Advanced Water Purification Facility.</title>
        <authorList>
            <person name="Stamps B.W."/>
            <person name="Spear J.R."/>
        </authorList>
    </citation>
    <scope>NUCLEOTIDE SEQUENCE [LARGE SCALE GENOMIC DNA]</scope>
    <source>
        <strain evidence="11">Bin_27_1</strain>
    </source>
</reference>
<evidence type="ECO:0000259" key="9">
    <source>
        <dbReference type="Pfam" id="PF01895"/>
    </source>
</evidence>
<dbReference type="Proteomes" id="UP000321192">
    <property type="component" value="Unassembled WGS sequence"/>
</dbReference>
<keyword evidence="5 8" id="KW-0963">Cytoplasm</keyword>
<reference evidence="10 12" key="2">
    <citation type="journal article" date="2012" name="Stand. Genomic Sci.">
        <title>Complete genome sequence of Thauera aminoaromatica strain MZ1T.</title>
        <authorList>
            <person name="Jiang K."/>
            <person name="Sanseverino J."/>
            <person name="Chauhan A."/>
            <person name="Lucas S."/>
            <person name="Copeland A."/>
            <person name="Lapidus A."/>
            <person name="Del Rio T.G."/>
            <person name="Dalin E."/>
            <person name="Tice H."/>
            <person name="Bruce D."/>
            <person name="Goodwin L."/>
            <person name="Pitluck S."/>
            <person name="Sims D."/>
            <person name="Brettin T."/>
            <person name="Detter J.C."/>
            <person name="Han C."/>
            <person name="Chang Y.J."/>
            <person name="Larimer F."/>
            <person name="Land M."/>
            <person name="Hauser L."/>
            <person name="Kyrpides N.C."/>
            <person name="Mikhailova N."/>
            <person name="Moser S."/>
            <person name="Jegier P."/>
            <person name="Close D."/>
            <person name="Debruyn J.M."/>
            <person name="Wang Y."/>
            <person name="Layton A.C."/>
            <person name="Allen M.S."/>
            <person name="Sayler G.S."/>
        </authorList>
    </citation>
    <scope>NUCLEOTIDE SEQUENCE [LARGE SCALE GENOMIC DNA]</scope>
    <source>
        <strain evidence="10 12">MZ1T</strain>
    </source>
</reference>
<dbReference type="Gene3D" id="1.20.58.220">
    <property type="entry name" value="Phosphate transport system protein phou homolog 2, domain 2"/>
    <property type="match status" value="1"/>
</dbReference>
<proteinExistence type="inferred from homology"/>
<dbReference type="FunFam" id="1.20.58.220:FF:000004">
    <property type="entry name" value="Phosphate-specific transport system accessory protein PhoU"/>
    <property type="match status" value="1"/>
</dbReference>
<evidence type="ECO:0000313" key="10">
    <source>
        <dbReference type="EMBL" id="ACK54283.1"/>
    </source>
</evidence>
<evidence type="ECO:0000256" key="7">
    <source>
        <dbReference type="ARBA" id="ARBA00056181"/>
    </source>
</evidence>
<evidence type="ECO:0000256" key="4">
    <source>
        <dbReference type="ARBA" id="ARBA00022448"/>
    </source>
</evidence>
<dbReference type="GO" id="GO:0005737">
    <property type="term" value="C:cytoplasm"/>
    <property type="evidence" value="ECO:0007669"/>
    <property type="project" value="UniProtKB-SubCell"/>
</dbReference>
<gene>
    <name evidence="11" type="primary">phoU</name>
    <name evidence="10" type="ordered locus">Tmz1t_1525</name>
    <name evidence="11" type="ORF">E6Q80_03315</name>
</gene>
<dbReference type="AlphaFoldDB" id="C4ZP87"/>
<dbReference type="InterPro" id="IPR038078">
    <property type="entry name" value="PhoU-like_sf"/>
</dbReference>
<evidence type="ECO:0000256" key="5">
    <source>
        <dbReference type="ARBA" id="ARBA00022490"/>
    </source>
</evidence>
<dbReference type="PIRSF" id="PIRSF003107">
    <property type="entry name" value="PhoU"/>
    <property type="match status" value="1"/>
</dbReference>
<name>C4ZP87_THASP</name>
<evidence type="ECO:0000313" key="11">
    <source>
        <dbReference type="EMBL" id="TXH90479.1"/>
    </source>
</evidence>
<dbReference type="Proteomes" id="UP000002186">
    <property type="component" value="Chromosome"/>
</dbReference>
<organism evidence="10 12">
    <name type="scientific">Thauera aminoaromatica</name>
    <dbReference type="NCBI Taxonomy" id="164330"/>
    <lineage>
        <taxon>Bacteria</taxon>
        <taxon>Pseudomonadati</taxon>
        <taxon>Pseudomonadota</taxon>
        <taxon>Betaproteobacteria</taxon>
        <taxon>Rhodocyclales</taxon>
        <taxon>Zoogloeaceae</taxon>
        <taxon>Thauera</taxon>
    </lineage>
</organism>
<dbReference type="SUPFAM" id="SSF109755">
    <property type="entry name" value="PhoU-like"/>
    <property type="match status" value="1"/>
</dbReference>
<comment type="subunit">
    <text evidence="3 8">Homodimer.</text>
</comment>
<dbReference type="InterPro" id="IPR028366">
    <property type="entry name" value="PhoU"/>
</dbReference>
<dbReference type="RefSeq" id="WP_004313978.1">
    <property type="nucleotide sequence ID" value="NC_011662.2"/>
</dbReference>
<keyword evidence="6 8" id="KW-0592">Phosphate transport</keyword>
<feature type="domain" description="PhoU" evidence="9">
    <location>
        <begin position="126"/>
        <end position="209"/>
    </location>
</feature>
<comment type="similarity">
    <text evidence="2 8">Belongs to the PhoU family.</text>
</comment>
<keyword evidence="12" id="KW-1185">Reference proteome</keyword>
<evidence type="ECO:0000256" key="1">
    <source>
        <dbReference type="ARBA" id="ARBA00004496"/>
    </source>
</evidence>
<dbReference type="PANTHER" id="PTHR42930:SF3">
    <property type="entry name" value="PHOSPHATE-SPECIFIC TRANSPORT SYSTEM ACCESSORY PROTEIN PHOU"/>
    <property type="match status" value="1"/>
</dbReference>
<accession>C4ZP87</accession>
<dbReference type="PANTHER" id="PTHR42930">
    <property type="entry name" value="PHOSPHATE-SPECIFIC TRANSPORT SYSTEM ACCESSORY PROTEIN PHOU"/>
    <property type="match status" value="1"/>
</dbReference>
<dbReference type="Pfam" id="PF01895">
    <property type="entry name" value="PhoU"/>
    <property type="match status" value="2"/>
</dbReference>
<comment type="subcellular location">
    <subcellularLocation>
        <location evidence="1 8">Cytoplasm</location>
    </subcellularLocation>
</comment>
<evidence type="ECO:0000256" key="3">
    <source>
        <dbReference type="ARBA" id="ARBA00011738"/>
    </source>
</evidence>
<comment type="function">
    <text evidence="7 8">Plays a role in the regulation of phosphate uptake.</text>
</comment>
<reference evidence="12" key="1">
    <citation type="submission" date="2009-05" db="EMBL/GenBank/DDBJ databases">
        <title>Complete sequence of chromosome of Thauera sp. MZ1T.</title>
        <authorList>
            <consortium name="US DOE Joint Genome Institute"/>
            <person name="Lucas S."/>
            <person name="Copeland A."/>
            <person name="Lapidus A."/>
            <person name="Glavina del Rio T."/>
            <person name="Dalin E."/>
            <person name="Tice H."/>
            <person name="Bruce D."/>
            <person name="Goodwin L."/>
            <person name="Pitluck S."/>
            <person name="Sims D."/>
            <person name="Brettin T."/>
            <person name="Detter J.C."/>
            <person name="Han C."/>
            <person name="Larimer F."/>
            <person name="Land M."/>
            <person name="Hauser L."/>
            <person name="Kyrpides N."/>
            <person name="Mikhailova N."/>
            <person name="Sayler G.S."/>
        </authorList>
    </citation>
    <scope>NUCLEOTIDE SEQUENCE [LARGE SCALE GENOMIC DNA]</scope>
    <source>
        <strain evidence="12">MZ1T</strain>
    </source>
</reference>
<evidence type="ECO:0000256" key="2">
    <source>
        <dbReference type="ARBA" id="ARBA00008107"/>
    </source>
</evidence>
<accession>A0A5C7T3L3</accession>
<evidence type="ECO:0000313" key="12">
    <source>
        <dbReference type="Proteomes" id="UP000002186"/>
    </source>
</evidence>
<feature type="domain" description="PhoU" evidence="9">
    <location>
        <begin position="21"/>
        <end position="107"/>
    </location>
</feature>
<dbReference type="NCBIfam" id="TIGR02135">
    <property type="entry name" value="phoU_full"/>
    <property type="match status" value="1"/>
</dbReference>
<dbReference type="EMBL" id="SSFD01000046">
    <property type="protein sequence ID" value="TXH90479.1"/>
    <property type="molecule type" value="Genomic_DNA"/>
</dbReference>
<evidence type="ECO:0000256" key="6">
    <source>
        <dbReference type="ARBA" id="ARBA00022592"/>
    </source>
</evidence>
<dbReference type="GO" id="GO:0030643">
    <property type="term" value="P:intracellular phosphate ion homeostasis"/>
    <property type="evidence" value="ECO:0007669"/>
    <property type="project" value="InterPro"/>
</dbReference>
<dbReference type="GO" id="GO:0045936">
    <property type="term" value="P:negative regulation of phosphate metabolic process"/>
    <property type="evidence" value="ECO:0007669"/>
    <property type="project" value="InterPro"/>
</dbReference>
<dbReference type="OrthoDB" id="9814256at2"/>
<keyword evidence="4 8" id="KW-0813">Transport</keyword>
<dbReference type="GO" id="GO:0006817">
    <property type="term" value="P:phosphate ion transport"/>
    <property type="evidence" value="ECO:0007669"/>
    <property type="project" value="UniProtKB-KW"/>
</dbReference>
<dbReference type="KEGG" id="tmz:Tmz1t_1525"/>
<dbReference type="InterPro" id="IPR026022">
    <property type="entry name" value="PhoU_dom"/>
</dbReference>
<sequence>MTEHTLRQYDIELEEIRRGVLNMGGLAEAQVVKAIEGLRSGQLDLLDTVIEGDKPINLAQVELDDDCSHIIAKRQPAAGDLRLVLAVIKIASDLERIGDEAKKIAKAARRLHSAETPFVPRVGLTQAVELALELLRASLDAFARVNPEGIEDLRRKDAEIDAGFKGVMRQLITYMMEDPRTISSCLEMLFIAKAIERVGDHAMNIAEHVVFVARGEDVRFEKSQAQLGRG</sequence>
<dbReference type="HOGENOM" id="CLU_078518_2_1_4"/>
<protein>
    <recommendedName>
        <fullName evidence="8">Phosphate-specific transport system accessory protein PhoU</fullName>
    </recommendedName>
</protein>
<dbReference type="STRING" id="85643.Tmz1t_1525"/>
<dbReference type="eggNOG" id="COG0704">
    <property type="taxonomic scope" value="Bacteria"/>
</dbReference>
<evidence type="ECO:0000256" key="8">
    <source>
        <dbReference type="PIRNR" id="PIRNR003107"/>
    </source>
</evidence>
<dbReference type="EMBL" id="CP001281">
    <property type="protein sequence ID" value="ACK54283.1"/>
    <property type="molecule type" value="Genomic_DNA"/>
</dbReference>
<evidence type="ECO:0000313" key="13">
    <source>
        <dbReference type="Proteomes" id="UP000321192"/>
    </source>
</evidence>